<dbReference type="Proteomes" id="UP000599179">
    <property type="component" value="Unassembled WGS sequence"/>
</dbReference>
<feature type="binding site" evidence="11">
    <location>
        <position position="239"/>
    </location>
    <ligand>
        <name>Zn(2+)</name>
        <dbReference type="ChEBI" id="CHEBI:29105"/>
        <note>catalytic</note>
    </ligand>
</feature>
<gene>
    <name evidence="11 13" type="primary">htpX</name>
    <name evidence="13" type="ORF">GCM10010832_04590</name>
</gene>
<evidence type="ECO:0000256" key="2">
    <source>
        <dbReference type="ARBA" id="ARBA00022475"/>
    </source>
</evidence>
<dbReference type="EMBL" id="BMGM01000002">
    <property type="protein sequence ID" value="GGE26965.1"/>
    <property type="molecule type" value="Genomic_DNA"/>
</dbReference>
<evidence type="ECO:0000256" key="9">
    <source>
        <dbReference type="ARBA" id="ARBA00023049"/>
    </source>
</evidence>
<evidence type="ECO:0000313" key="13">
    <source>
        <dbReference type="EMBL" id="GGE26965.1"/>
    </source>
</evidence>
<comment type="cofactor">
    <cofactor evidence="11">
        <name>Zn(2+)</name>
        <dbReference type="ChEBI" id="CHEBI:29105"/>
    </cofactor>
    <text evidence="11">Binds 1 zinc ion per subunit.</text>
</comment>
<dbReference type="InterPro" id="IPR050083">
    <property type="entry name" value="HtpX_protease"/>
</dbReference>
<accession>A0ABQ1SFL3</accession>
<feature type="binding site" evidence="11">
    <location>
        <position position="161"/>
    </location>
    <ligand>
        <name>Zn(2+)</name>
        <dbReference type="ChEBI" id="CHEBI:29105"/>
        <note>catalytic</note>
    </ligand>
</feature>
<comment type="caution">
    <text evidence="13">The sequence shown here is derived from an EMBL/GenBank/DDBJ whole genome shotgun (WGS) entry which is preliminary data.</text>
</comment>
<evidence type="ECO:0000256" key="3">
    <source>
        <dbReference type="ARBA" id="ARBA00022670"/>
    </source>
</evidence>
<dbReference type="Pfam" id="PF01435">
    <property type="entry name" value="Peptidase_M48"/>
    <property type="match status" value="1"/>
</dbReference>
<evidence type="ECO:0000256" key="4">
    <source>
        <dbReference type="ARBA" id="ARBA00022692"/>
    </source>
</evidence>
<dbReference type="GO" id="GO:0008233">
    <property type="term" value="F:peptidase activity"/>
    <property type="evidence" value="ECO:0007669"/>
    <property type="project" value="UniProtKB-KW"/>
</dbReference>
<feature type="binding site" evidence="11">
    <location>
        <position position="165"/>
    </location>
    <ligand>
        <name>Zn(2+)</name>
        <dbReference type="ChEBI" id="CHEBI:29105"/>
        <note>catalytic</note>
    </ligand>
</feature>
<comment type="similarity">
    <text evidence="1 11">Belongs to the peptidase M48B family.</text>
</comment>
<proteinExistence type="inferred from homology"/>
<feature type="transmembrane region" description="Helical" evidence="11">
    <location>
        <begin position="212"/>
        <end position="234"/>
    </location>
</feature>
<dbReference type="HAMAP" id="MF_00188">
    <property type="entry name" value="Pept_M48_protease_HtpX"/>
    <property type="match status" value="1"/>
</dbReference>
<evidence type="ECO:0000256" key="1">
    <source>
        <dbReference type="ARBA" id="ARBA00009779"/>
    </source>
</evidence>
<sequence>MAKFVGIQTQIKRNNFRSTLILIAFPILLLVAVYAAVYFLNFDEYGNAQPQVALDIFLGAIPATLIIVSVWFLIAYFFNAKMISMSTGSKTLSRKENMRVYNLVENLCMSVGMTMPKVKIIESQALNAFASGIRKKDYTVTLTRGLVDALDDDELEGVIAHELMHIRNKDVRLLVVSIIFVGIFSFVVQIAFRSFLYGSMTSRRSNKDSGKAMIVILLIAAVAYFISLLFKFALSRKREYMADSGAADMTRKPWALASALKKIAPNHHVDDVKSEDVQELFIENTPKDGKVGFLGGVGKLFSTHPPIEKRIEFLEQF</sequence>
<dbReference type="RefSeq" id="WP_188457473.1">
    <property type="nucleotide sequence ID" value="NZ_BMGM01000002.1"/>
</dbReference>
<evidence type="ECO:0000256" key="7">
    <source>
        <dbReference type="ARBA" id="ARBA00022833"/>
    </source>
</evidence>
<evidence type="ECO:0000256" key="10">
    <source>
        <dbReference type="ARBA" id="ARBA00023136"/>
    </source>
</evidence>
<keyword evidence="10 11" id="KW-0472">Membrane</keyword>
<feature type="domain" description="Peptidase M48" evidence="12">
    <location>
        <begin position="96"/>
        <end position="316"/>
    </location>
</feature>
<keyword evidence="8 11" id="KW-1133">Transmembrane helix</keyword>
<evidence type="ECO:0000313" key="14">
    <source>
        <dbReference type="Proteomes" id="UP000599179"/>
    </source>
</evidence>
<evidence type="ECO:0000256" key="5">
    <source>
        <dbReference type="ARBA" id="ARBA00022723"/>
    </source>
</evidence>
<dbReference type="InterPro" id="IPR022919">
    <property type="entry name" value="Pept_M48_protease_HtpX"/>
</dbReference>
<dbReference type="Gene3D" id="3.30.2010.10">
    <property type="entry name" value="Metalloproteases ('zincins'), catalytic domain"/>
    <property type="match status" value="1"/>
</dbReference>
<feature type="transmembrane region" description="Helical" evidence="11">
    <location>
        <begin position="52"/>
        <end position="78"/>
    </location>
</feature>
<evidence type="ECO:0000256" key="11">
    <source>
        <dbReference type="HAMAP-Rule" id="MF_00188"/>
    </source>
</evidence>
<evidence type="ECO:0000256" key="6">
    <source>
        <dbReference type="ARBA" id="ARBA00022801"/>
    </source>
</evidence>
<dbReference type="EC" id="3.4.24.-" evidence="11"/>
<reference evidence="14" key="1">
    <citation type="journal article" date="2019" name="Int. J. Syst. Evol. Microbiol.">
        <title>The Global Catalogue of Microorganisms (GCM) 10K type strain sequencing project: providing services to taxonomists for standard genome sequencing and annotation.</title>
        <authorList>
            <consortium name="The Broad Institute Genomics Platform"/>
            <consortium name="The Broad Institute Genome Sequencing Center for Infectious Disease"/>
            <person name="Wu L."/>
            <person name="Ma J."/>
        </authorList>
    </citation>
    <scope>NUCLEOTIDE SEQUENCE [LARGE SCALE GENOMIC DNA]</scope>
    <source>
        <strain evidence="14">CGMCC 1.12931</strain>
    </source>
</reference>
<name>A0ABQ1SFL3_9FLAO</name>
<dbReference type="PANTHER" id="PTHR43221">
    <property type="entry name" value="PROTEASE HTPX"/>
    <property type="match status" value="1"/>
</dbReference>
<feature type="transmembrane region" description="Helical" evidence="11">
    <location>
        <begin position="20"/>
        <end position="40"/>
    </location>
</feature>
<keyword evidence="2 11" id="KW-1003">Cell membrane</keyword>
<keyword evidence="6 11" id="KW-0378">Hydrolase</keyword>
<keyword evidence="3 11" id="KW-0645">Protease</keyword>
<keyword evidence="14" id="KW-1185">Reference proteome</keyword>
<dbReference type="InterPro" id="IPR001915">
    <property type="entry name" value="Peptidase_M48"/>
</dbReference>
<keyword evidence="9 11" id="KW-0482">Metalloprotease</keyword>
<organism evidence="13 14">
    <name type="scientific">Psychroflexus planctonicus</name>
    <dbReference type="NCBI Taxonomy" id="1526575"/>
    <lineage>
        <taxon>Bacteria</taxon>
        <taxon>Pseudomonadati</taxon>
        <taxon>Bacteroidota</taxon>
        <taxon>Flavobacteriia</taxon>
        <taxon>Flavobacteriales</taxon>
        <taxon>Flavobacteriaceae</taxon>
        <taxon>Psychroflexus</taxon>
    </lineage>
</organism>
<dbReference type="PANTHER" id="PTHR43221:SF2">
    <property type="entry name" value="PROTEASE HTPX HOMOLOG"/>
    <property type="match status" value="1"/>
</dbReference>
<feature type="active site" evidence="11">
    <location>
        <position position="162"/>
    </location>
</feature>
<evidence type="ECO:0000259" key="12">
    <source>
        <dbReference type="Pfam" id="PF01435"/>
    </source>
</evidence>
<dbReference type="CDD" id="cd07340">
    <property type="entry name" value="M48B_Htpx_like"/>
    <property type="match status" value="1"/>
</dbReference>
<keyword evidence="7 11" id="KW-0862">Zinc</keyword>
<dbReference type="GO" id="GO:0006508">
    <property type="term" value="P:proteolysis"/>
    <property type="evidence" value="ECO:0007669"/>
    <property type="project" value="UniProtKB-KW"/>
</dbReference>
<comment type="subcellular location">
    <subcellularLocation>
        <location evidence="11">Cell membrane</location>
        <topology evidence="11">Multi-pass membrane protein</topology>
    </subcellularLocation>
</comment>
<keyword evidence="5 11" id="KW-0479">Metal-binding</keyword>
<feature type="transmembrane region" description="Helical" evidence="11">
    <location>
        <begin position="173"/>
        <end position="192"/>
    </location>
</feature>
<keyword evidence="4 11" id="KW-0812">Transmembrane</keyword>
<protein>
    <recommendedName>
        <fullName evidence="11">Protease HtpX homolog</fullName>
        <ecNumber evidence="11">3.4.24.-</ecNumber>
    </recommendedName>
</protein>
<evidence type="ECO:0000256" key="8">
    <source>
        <dbReference type="ARBA" id="ARBA00022989"/>
    </source>
</evidence>